<dbReference type="OrthoDB" id="277593at2"/>
<reference evidence="1 2" key="1">
    <citation type="submission" date="2019-03" db="EMBL/GenBank/DDBJ databases">
        <title>Genomic Encyclopedia of Archaeal and Bacterial Type Strains, Phase II (KMG-II): from individual species to whole genera.</title>
        <authorList>
            <person name="Goeker M."/>
        </authorList>
    </citation>
    <scope>NUCLEOTIDE SEQUENCE [LARGE SCALE GENOMIC DNA]</scope>
    <source>
        <strain evidence="1 2">ATCC 25309</strain>
    </source>
</reference>
<dbReference type="EMBL" id="SOCA01000019">
    <property type="protein sequence ID" value="TDU62537.1"/>
    <property type="molecule type" value="Genomic_DNA"/>
</dbReference>
<dbReference type="Proteomes" id="UP000295662">
    <property type="component" value="Unassembled WGS sequence"/>
</dbReference>
<dbReference type="AlphaFoldDB" id="A0A4R7RK30"/>
<proteinExistence type="predicted"/>
<gene>
    <name evidence="1" type="ORF">EI77_04638</name>
</gene>
<organism evidence="1 2">
    <name type="scientific">Prosthecobacter fusiformis</name>
    <dbReference type="NCBI Taxonomy" id="48464"/>
    <lineage>
        <taxon>Bacteria</taxon>
        <taxon>Pseudomonadati</taxon>
        <taxon>Verrucomicrobiota</taxon>
        <taxon>Verrucomicrobiia</taxon>
        <taxon>Verrucomicrobiales</taxon>
        <taxon>Verrucomicrobiaceae</taxon>
        <taxon>Prosthecobacter</taxon>
    </lineage>
</organism>
<protein>
    <submittedName>
        <fullName evidence="1">Uncharacterized protein</fullName>
    </submittedName>
</protein>
<keyword evidence="2" id="KW-1185">Reference proteome</keyword>
<accession>A0A4R7RK30</accession>
<dbReference type="RefSeq" id="WP_133797585.1">
    <property type="nucleotide sequence ID" value="NZ_SOCA01000019.1"/>
</dbReference>
<sequence length="214" mass="24935">MSHPAAPFIPLFPEEEIPFILQAVLRCGKQIRKNAPREREDPITDRLRALLDRDPVMRSRPVEIQREVSIYDRKKFKVKQLGRTDIVFLFSTGVNKPWPYYTIECKRLYVTRLDARVDTLIDQYVTSHQGMRCFIDQRYATDLSYGAMLGYVFDGDVTKARDQVAQFIRRHYVDLQVQGEGEMLPSGLQIEGVHETRHLIGDKDFVIHHLFIAV</sequence>
<evidence type="ECO:0000313" key="2">
    <source>
        <dbReference type="Proteomes" id="UP000295662"/>
    </source>
</evidence>
<name>A0A4R7RK30_9BACT</name>
<evidence type="ECO:0000313" key="1">
    <source>
        <dbReference type="EMBL" id="TDU62537.1"/>
    </source>
</evidence>
<comment type="caution">
    <text evidence="1">The sequence shown here is derived from an EMBL/GenBank/DDBJ whole genome shotgun (WGS) entry which is preliminary data.</text>
</comment>